<dbReference type="EMBL" id="CH445350">
    <property type="protein sequence ID" value="EAT79235.2"/>
    <property type="molecule type" value="Genomic_DNA"/>
</dbReference>
<sequence>MDTPMRDGISPETVRSRDTATPASDVTDPRPHHPTPSSGGSSRAPTPENDPVTELQAESGPAGRSQQEVKHKGKKPLTKSELFGHLEIISTFLRPEERMRAQDQSKRPPQHVFRSFHEKSATLSAFVSEDCHLLHADVPHLKLEDDMAFKNHGDYDPLQDLTPERIRRQYKGNKALDPSPFVSFWETIEAAEGEAKKSYTKSRKGIRRVAVGKASISNLIPATVRGQLRTRGIDYVGNNLLATDRSIKTRRVRLPVWVRPEARPADGSPISFQQLEDSGTDMWVRGSEMAMKGPFDMQNGVGAEHDDEWLCCGPVPKSCIDGVFPFDGETLHLEKSCDMVESLMSIEKYLFDWDMSRWRHNPDITDWRPFRLEIVGDKRRHSVNNDDEDEVAGQELEHVGIRDASQPRSKRAQHIRLQREPVLEFSKIVTIADITPEPIGFMTAAAS</sequence>
<organism evidence="2 3">
    <name type="scientific">Phaeosphaeria nodorum (strain SN15 / ATCC MYA-4574 / FGSC 10173)</name>
    <name type="common">Glume blotch fungus</name>
    <name type="synonym">Parastagonospora nodorum</name>
    <dbReference type="NCBI Taxonomy" id="321614"/>
    <lineage>
        <taxon>Eukaryota</taxon>
        <taxon>Fungi</taxon>
        <taxon>Dikarya</taxon>
        <taxon>Ascomycota</taxon>
        <taxon>Pezizomycotina</taxon>
        <taxon>Dothideomycetes</taxon>
        <taxon>Pleosporomycetidae</taxon>
        <taxon>Pleosporales</taxon>
        <taxon>Pleosporineae</taxon>
        <taxon>Phaeosphaeriaceae</taxon>
        <taxon>Parastagonospora</taxon>
    </lineage>
</organism>
<dbReference type="AlphaFoldDB" id="Q0U4G3"/>
<dbReference type="InParanoid" id="Q0U4G3"/>
<name>Q0U4G3_PHANO</name>
<evidence type="ECO:0000256" key="1">
    <source>
        <dbReference type="SAM" id="MobiDB-lite"/>
    </source>
</evidence>
<dbReference type="Proteomes" id="UP000001055">
    <property type="component" value="Unassembled WGS sequence"/>
</dbReference>
<protein>
    <submittedName>
        <fullName evidence="2">Uncharacterized protein</fullName>
    </submittedName>
</protein>
<feature type="region of interest" description="Disordered" evidence="1">
    <location>
        <begin position="1"/>
        <end position="78"/>
    </location>
</feature>
<dbReference type="GeneID" id="5980477"/>
<accession>Q0U4G3</accession>
<gene>
    <name evidence="2" type="ORF">SNOG_13351</name>
</gene>
<evidence type="ECO:0000313" key="2">
    <source>
        <dbReference type="EMBL" id="EAT79235.2"/>
    </source>
</evidence>
<evidence type="ECO:0000313" key="3">
    <source>
        <dbReference type="Proteomes" id="UP000001055"/>
    </source>
</evidence>
<dbReference type="VEuPathDB" id="FungiDB:JI435_133510"/>
<reference evidence="3" key="1">
    <citation type="journal article" date="2007" name="Plant Cell">
        <title>Dothideomycete-plant interactions illuminated by genome sequencing and EST analysis of the wheat pathogen Stagonospora nodorum.</title>
        <authorList>
            <person name="Hane J.K."/>
            <person name="Lowe R.G."/>
            <person name="Solomon P.S."/>
            <person name="Tan K.C."/>
            <person name="Schoch C.L."/>
            <person name="Spatafora J.W."/>
            <person name="Crous P.W."/>
            <person name="Kodira C."/>
            <person name="Birren B.W."/>
            <person name="Galagan J.E."/>
            <person name="Torriani S.F."/>
            <person name="McDonald B.A."/>
            <person name="Oliver R.P."/>
        </authorList>
    </citation>
    <scope>NUCLEOTIDE SEQUENCE [LARGE SCALE GENOMIC DNA]</scope>
    <source>
        <strain evidence="3">SN15 / ATCC MYA-4574 / FGSC 10173</strain>
    </source>
</reference>
<proteinExistence type="predicted"/>
<dbReference type="RefSeq" id="XP_001803560.1">
    <property type="nucleotide sequence ID" value="XM_001803508.1"/>
</dbReference>
<dbReference type="KEGG" id="pno:SNOG_13351"/>